<accession>A0A0V0H367</accession>
<keyword evidence="1" id="KW-0472">Membrane</keyword>
<feature type="transmembrane region" description="Helical" evidence="1">
    <location>
        <begin position="56"/>
        <end position="82"/>
    </location>
</feature>
<dbReference type="EMBL" id="GEDG01027354">
    <property type="protein sequence ID" value="JAP13899.1"/>
    <property type="molecule type" value="Transcribed_RNA"/>
</dbReference>
<keyword evidence="1" id="KW-1133">Transmembrane helix</keyword>
<dbReference type="AlphaFoldDB" id="A0A0V0H367"/>
<organism evidence="2">
    <name type="scientific">Solanum chacoense</name>
    <name type="common">Chaco potato</name>
    <dbReference type="NCBI Taxonomy" id="4108"/>
    <lineage>
        <taxon>Eukaryota</taxon>
        <taxon>Viridiplantae</taxon>
        <taxon>Streptophyta</taxon>
        <taxon>Embryophyta</taxon>
        <taxon>Tracheophyta</taxon>
        <taxon>Spermatophyta</taxon>
        <taxon>Magnoliopsida</taxon>
        <taxon>eudicotyledons</taxon>
        <taxon>Gunneridae</taxon>
        <taxon>Pentapetalae</taxon>
        <taxon>asterids</taxon>
        <taxon>lamiids</taxon>
        <taxon>Solanales</taxon>
        <taxon>Solanaceae</taxon>
        <taxon>Solanoideae</taxon>
        <taxon>Solaneae</taxon>
        <taxon>Solanum</taxon>
    </lineage>
</organism>
<sequence>PSPNLLTSVVKNVSKPKQFLSLLRSRATKASSAFSNLSFSLDKLTRTKFLKKPTSGLLVVSLSSSFSFLSALFFSSFIAASIEGFPINFLNSSSVFQSISCCFSLSILSDSVSC</sequence>
<evidence type="ECO:0000256" key="1">
    <source>
        <dbReference type="SAM" id="Phobius"/>
    </source>
</evidence>
<keyword evidence="1" id="KW-0812">Transmembrane</keyword>
<protein>
    <submittedName>
        <fullName evidence="2">Putative ovule protein</fullName>
    </submittedName>
</protein>
<name>A0A0V0H367_SOLCH</name>
<reference evidence="2" key="1">
    <citation type="submission" date="2015-12" db="EMBL/GenBank/DDBJ databases">
        <title>Gene expression during late stages of embryo sac development: a critical building block for successful pollen-pistil interactions.</title>
        <authorList>
            <person name="Liu Y."/>
            <person name="Joly V."/>
            <person name="Sabar M."/>
            <person name="Matton D.P."/>
        </authorList>
    </citation>
    <scope>NUCLEOTIDE SEQUENCE</scope>
</reference>
<feature type="non-terminal residue" evidence="2">
    <location>
        <position position="1"/>
    </location>
</feature>
<proteinExistence type="predicted"/>
<evidence type="ECO:0000313" key="2">
    <source>
        <dbReference type="EMBL" id="JAP13899.1"/>
    </source>
</evidence>